<name>A0A0E9V2H9_ANGAN</name>
<reference evidence="1" key="1">
    <citation type="submission" date="2014-11" db="EMBL/GenBank/DDBJ databases">
        <authorList>
            <person name="Amaro Gonzalez C."/>
        </authorList>
    </citation>
    <scope>NUCLEOTIDE SEQUENCE</scope>
</reference>
<organism evidence="1">
    <name type="scientific">Anguilla anguilla</name>
    <name type="common">European freshwater eel</name>
    <name type="synonym">Muraena anguilla</name>
    <dbReference type="NCBI Taxonomy" id="7936"/>
    <lineage>
        <taxon>Eukaryota</taxon>
        <taxon>Metazoa</taxon>
        <taxon>Chordata</taxon>
        <taxon>Craniata</taxon>
        <taxon>Vertebrata</taxon>
        <taxon>Euteleostomi</taxon>
        <taxon>Actinopterygii</taxon>
        <taxon>Neopterygii</taxon>
        <taxon>Teleostei</taxon>
        <taxon>Anguilliformes</taxon>
        <taxon>Anguillidae</taxon>
        <taxon>Anguilla</taxon>
    </lineage>
</organism>
<evidence type="ECO:0000313" key="1">
    <source>
        <dbReference type="EMBL" id="JAH72319.1"/>
    </source>
</evidence>
<dbReference type="AlphaFoldDB" id="A0A0E9V2H9"/>
<reference evidence="1" key="2">
    <citation type="journal article" date="2015" name="Fish Shellfish Immunol.">
        <title>Early steps in the European eel (Anguilla anguilla)-Vibrio vulnificus interaction in the gills: Role of the RtxA13 toxin.</title>
        <authorList>
            <person name="Callol A."/>
            <person name="Pajuelo D."/>
            <person name="Ebbesson L."/>
            <person name="Teles M."/>
            <person name="MacKenzie S."/>
            <person name="Amaro C."/>
        </authorList>
    </citation>
    <scope>NUCLEOTIDE SEQUENCE</scope>
</reference>
<accession>A0A0E9V2H9</accession>
<protein>
    <submittedName>
        <fullName evidence="1">Uncharacterized protein</fullName>
    </submittedName>
</protein>
<sequence>MSDFSGRSATKKKTFTLYYSPTLPREHV</sequence>
<proteinExistence type="predicted"/>
<dbReference type="EMBL" id="GBXM01036258">
    <property type="protein sequence ID" value="JAH72319.1"/>
    <property type="molecule type" value="Transcribed_RNA"/>
</dbReference>